<feature type="domain" description="CinA C-terminal" evidence="1">
    <location>
        <begin position="189"/>
        <end position="321"/>
    </location>
</feature>
<reference evidence="2 3" key="1">
    <citation type="journal article" date="2016" name="PLoS ONE">
        <title>Plasmid Characterization and Chromosome Analysis of Two netF+ Clostridium perfringens Isolates Associated with Foal and Canine Necrotizing Enteritis.</title>
        <authorList>
            <person name="Mehdizadeh Gohari I."/>
            <person name="Kropinski A.M."/>
            <person name="Weese S.J."/>
            <person name="Parreira V.R."/>
            <person name="Whitehead A.E."/>
            <person name="Boerlin P."/>
            <person name="Prescott J.F."/>
        </authorList>
    </citation>
    <scope>NUCLEOTIDE SEQUENCE [LARGE SCALE GENOMIC DNA]</scope>
    <source>
        <strain evidence="2 3">JP838</strain>
        <plasmid evidence="3">Plasmid pJFP838A</plasmid>
    </source>
</reference>
<proteinExistence type="predicted"/>
<dbReference type="AlphaFoldDB" id="A0A140GRB8"/>
<dbReference type="Proteomes" id="UP000070260">
    <property type="component" value="Plasmid pJFP838A"/>
</dbReference>
<dbReference type="OrthoDB" id="9801454at2"/>
<dbReference type="RefSeq" id="WP_061429680.1">
    <property type="nucleotide sequence ID" value="NZ_CP013615.1"/>
</dbReference>
<gene>
    <name evidence="2" type="ORF">JFP838_pA0161</name>
</gene>
<dbReference type="InterPro" id="IPR036653">
    <property type="entry name" value="CinA-like_C"/>
</dbReference>
<dbReference type="Gene3D" id="3.90.950.20">
    <property type="entry name" value="CinA-like"/>
    <property type="match status" value="1"/>
</dbReference>
<accession>A0A140GRB8</accession>
<dbReference type="SUPFAM" id="SSF142433">
    <property type="entry name" value="CinA-like"/>
    <property type="match status" value="1"/>
</dbReference>
<sequence length="348" mass="40381">MDFKDILKFSDNDKNEIFNRLRVNDSLYYIDHIFNNYDKKPFINDKFISNTKVTIVEKTNEGYFKLSNGEILKRESPLLNHYFPDLEYSKNLIKDRIVYFLYKEYCNKTKNKFILKTYEDVKNDIYNLIYPYIQLLIPSSLFSYYKANKYFKETYNKELPPPTFRNLINYSIISMAEIIELDFIIIKSDINEKNIKLLNELNLTLATMESCTGGLLISKLTDVPGASNVINGGYITYTNDQKIKCGVSEKIINEKGVYSAECSESMAFSSAKNSNSNIGIGITGTFSNLDENNVDSKRGIVYYTIVLNDKVLLSKMLELDEELLNNNRLKQKEYVVSIILNDLHEKLK</sequence>
<evidence type="ECO:0000259" key="1">
    <source>
        <dbReference type="Pfam" id="PF02464"/>
    </source>
</evidence>
<geneLocation type="plasmid" evidence="2 3">
    <name>pJFP838A</name>
</geneLocation>
<organism evidence="2 3">
    <name type="scientific">Clostridium perfringens</name>
    <dbReference type="NCBI Taxonomy" id="1502"/>
    <lineage>
        <taxon>Bacteria</taxon>
        <taxon>Bacillati</taxon>
        <taxon>Bacillota</taxon>
        <taxon>Clostridia</taxon>
        <taxon>Eubacteriales</taxon>
        <taxon>Clostridiaceae</taxon>
        <taxon>Clostridium</taxon>
    </lineage>
</organism>
<protein>
    <submittedName>
        <fullName evidence="2">Putative competence/damage-inducible protein CinA</fullName>
    </submittedName>
</protein>
<dbReference type="NCBIfam" id="TIGR00199">
    <property type="entry name" value="PncC_domain"/>
    <property type="match status" value="1"/>
</dbReference>
<name>A0A140GRB8_CLOPF</name>
<dbReference type="Pfam" id="PF02464">
    <property type="entry name" value="CinA"/>
    <property type="match status" value="1"/>
</dbReference>
<dbReference type="EMBL" id="CP013615">
    <property type="protein sequence ID" value="AMN31077.1"/>
    <property type="molecule type" value="Genomic_DNA"/>
</dbReference>
<evidence type="ECO:0000313" key="3">
    <source>
        <dbReference type="Proteomes" id="UP000070260"/>
    </source>
</evidence>
<keyword evidence="2" id="KW-0614">Plasmid</keyword>
<dbReference type="PATRIC" id="fig|1502.177.peg.3368"/>
<evidence type="ECO:0000313" key="2">
    <source>
        <dbReference type="EMBL" id="AMN31077.1"/>
    </source>
</evidence>
<dbReference type="InterPro" id="IPR008136">
    <property type="entry name" value="CinA_C"/>
</dbReference>